<gene>
    <name evidence="2" type="ORF">D9757_003706</name>
</gene>
<accession>A0A8H5MDE8</accession>
<dbReference type="Proteomes" id="UP000518752">
    <property type="component" value="Unassembled WGS sequence"/>
</dbReference>
<evidence type="ECO:0000313" key="2">
    <source>
        <dbReference type="EMBL" id="KAF5389814.1"/>
    </source>
</evidence>
<organism evidence="2 3">
    <name type="scientific">Collybiopsis confluens</name>
    <dbReference type="NCBI Taxonomy" id="2823264"/>
    <lineage>
        <taxon>Eukaryota</taxon>
        <taxon>Fungi</taxon>
        <taxon>Dikarya</taxon>
        <taxon>Basidiomycota</taxon>
        <taxon>Agaricomycotina</taxon>
        <taxon>Agaricomycetes</taxon>
        <taxon>Agaricomycetidae</taxon>
        <taxon>Agaricales</taxon>
        <taxon>Marasmiineae</taxon>
        <taxon>Omphalotaceae</taxon>
        <taxon>Collybiopsis</taxon>
    </lineage>
</organism>
<name>A0A8H5MDE8_9AGAR</name>
<dbReference type="AlphaFoldDB" id="A0A8H5MDE8"/>
<protein>
    <submittedName>
        <fullName evidence="2">Uncharacterized protein</fullName>
    </submittedName>
</protein>
<sequence length="254" mass="29466">MKHIVLDALNQFKLDDKLPHTDQDAEKWDSLVQKVVENEGALNAFVDFWPIKAYFDFYTTYKARALGRTPRKRKKRSDIPEHMRVQSTRIVTNTQKYVGLRPPSSEHFADPPSRSYGSQRHKKLQRQRSPSIVWVSPGAPSPSPAPYYLAFESAFDKEVRQPCWVCRSVPEALHAYRLRELFQNDSLCKQELSIKIGLRCDLDLDTLLSLNRPTRDELFRETEMNTTLVQRINKILASEKPQAHAILNIAVRIY</sequence>
<evidence type="ECO:0000256" key="1">
    <source>
        <dbReference type="SAM" id="MobiDB-lite"/>
    </source>
</evidence>
<reference evidence="2 3" key="1">
    <citation type="journal article" date="2020" name="ISME J.">
        <title>Uncovering the hidden diversity of litter-decomposition mechanisms in mushroom-forming fungi.</title>
        <authorList>
            <person name="Floudas D."/>
            <person name="Bentzer J."/>
            <person name="Ahren D."/>
            <person name="Johansson T."/>
            <person name="Persson P."/>
            <person name="Tunlid A."/>
        </authorList>
    </citation>
    <scope>NUCLEOTIDE SEQUENCE [LARGE SCALE GENOMIC DNA]</scope>
    <source>
        <strain evidence="2 3">CBS 406.79</strain>
    </source>
</reference>
<dbReference type="EMBL" id="JAACJN010000019">
    <property type="protein sequence ID" value="KAF5389814.1"/>
    <property type="molecule type" value="Genomic_DNA"/>
</dbReference>
<comment type="caution">
    <text evidence="2">The sequence shown here is derived from an EMBL/GenBank/DDBJ whole genome shotgun (WGS) entry which is preliminary data.</text>
</comment>
<dbReference type="OrthoDB" id="3066241at2759"/>
<evidence type="ECO:0000313" key="3">
    <source>
        <dbReference type="Proteomes" id="UP000518752"/>
    </source>
</evidence>
<keyword evidence="3" id="KW-1185">Reference proteome</keyword>
<feature type="region of interest" description="Disordered" evidence="1">
    <location>
        <begin position="99"/>
        <end position="136"/>
    </location>
</feature>
<proteinExistence type="predicted"/>